<feature type="domain" description="Secretion system C-terminal sorting" evidence="1">
    <location>
        <begin position="313"/>
        <end position="388"/>
    </location>
</feature>
<dbReference type="InterPro" id="IPR026444">
    <property type="entry name" value="Secre_tail"/>
</dbReference>
<sequence length="389" mass="43783">MNLSILQHLLKLAINLLLALLPVYSLLAQDAKKQDKPEKMRVKVLKYENGDLVYSSDTLINAEDHEKHMKALRKLDSIDWKKLDGFKVRVDSLYPSKKLRELETIGYRIAADTTLMGKVKEVRMLHGKAMSEKERKMLFERIETIKGDSFIVRALNGAKVMTLRGDSLNKNVRELIVNGKPGRAFSIISSGDGSDSAHTIVRIAGPEGVRVHGKHAIGYSGDVKARYSTSDKIKIETDETGKTTVYEIDGKGNKKEIDAYHFGRSGEKSTVILLDKTRIERITEDDKKTLKEAGVKVEKSEKKELKIDNLSYYPNPSSGRVNLSFSLPEKGQATIKVLNSAGKQVYQEKLDKNTRQYDKQLDLTGKGTGIFYLQVEQNGRTLTKRLLIK</sequence>
<dbReference type="Pfam" id="PF18962">
    <property type="entry name" value="Por_Secre_tail"/>
    <property type="match status" value="1"/>
</dbReference>
<organism evidence="2 3">
    <name type="scientific">Pontibacter burrus</name>
    <dbReference type="NCBI Taxonomy" id="2704466"/>
    <lineage>
        <taxon>Bacteria</taxon>
        <taxon>Pseudomonadati</taxon>
        <taxon>Bacteroidota</taxon>
        <taxon>Cytophagia</taxon>
        <taxon>Cytophagales</taxon>
        <taxon>Hymenobacteraceae</taxon>
        <taxon>Pontibacter</taxon>
    </lineage>
</organism>
<reference evidence="2 3" key="1">
    <citation type="submission" date="2020-02" db="EMBL/GenBank/DDBJ databases">
        <authorList>
            <person name="Kim M.K."/>
        </authorList>
    </citation>
    <scope>NUCLEOTIDE SEQUENCE [LARGE SCALE GENOMIC DNA]</scope>
    <source>
        <strain evidence="2 3">BT327</strain>
    </source>
</reference>
<protein>
    <submittedName>
        <fullName evidence="2">T9SS type A sorting domain-containing protein</fullName>
    </submittedName>
</protein>
<comment type="caution">
    <text evidence="2">The sequence shown here is derived from an EMBL/GenBank/DDBJ whole genome shotgun (WGS) entry which is preliminary data.</text>
</comment>
<dbReference type="Proteomes" id="UP000474777">
    <property type="component" value="Unassembled WGS sequence"/>
</dbReference>
<dbReference type="EMBL" id="JAAGWD010000008">
    <property type="protein sequence ID" value="NEM99207.1"/>
    <property type="molecule type" value="Genomic_DNA"/>
</dbReference>
<dbReference type="NCBIfam" id="TIGR04183">
    <property type="entry name" value="Por_Secre_tail"/>
    <property type="match status" value="1"/>
</dbReference>
<evidence type="ECO:0000259" key="1">
    <source>
        <dbReference type="Pfam" id="PF18962"/>
    </source>
</evidence>
<evidence type="ECO:0000313" key="3">
    <source>
        <dbReference type="Proteomes" id="UP000474777"/>
    </source>
</evidence>
<name>A0A6B3M0P6_9BACT</name>
<dbReference type="AlphaFoldDB" id="A0A6B3M0P6"/>
<dbReference type="RefSeq" id="WP_163916186.1">
    <property type="nucleotide sequence ID" value="NZ_JAAGWD010000008.1"/>
</dbReference>
<proteinExistence type="predicted"/>
<evidence type="ECO:0000313" key="2">
    <source>
        <dbReference type="EMBL" id="NEM99207.1"/>
    </source>
</evidence>
<gene>
    <name evidence="2" type="ORF">GXP69_16020</name>
</gene>
<accession>A0A6B3M0P6</accession>
<keyword evidence="3" id="KW-1185">Reference proteome</keyword>